<evidence type="ECO:0000313" key="3">
    <source>
        <dbReference type="Proteomes" id="UP000492820"/>
    </source>
</evidence>
<reference evidence="2" key="2">
    <citation type="submission" date="2014-06" db="EMBL/GenBank/DDBJ databases">
        <authorList>
            <person name="Aslett M."/>
        </authorList>
    </citation>
    <scope>NUCLEOTIDE SEQUENCE</scope>
</reference>
<dbReference type="EMBL" id="LK028579">
    <property type="protein sequence ID" value="CDS19377.1"/>
    <property type="molecule type" value="Genomic_DNA"/>
</dbReference>
<keyword evidence="1" id="KW-1133">Transmembrane helix</keyword>
<evidence type="ECO:0000313" key="4">
    <source>
        <dbReference type="WBParaSite" id="EgrG_000467800"/>
    </source>
</evidence>
<dbReference type="Proteomes" id="UP000492820">
    <property type="component" value="Unassembled WGS sequence"/>
</dbReference>
<reference evidence="4" key="3">
    <citation type="submission" date="2020-10" db="UniProtKB">
        <authorList>
            <consortium name="WormBaseParasite"/>
        </authorList>
    </citation>
    <scope>IDENTIFICATION</scope>
</reference>
<proteinExistence type="predicted"/>
<evidence type="ECO:0000256" key="1">
    <source>
        <dbReference type="SAM" id="Phobius"/>
    </source>
</evidence>
<sequence length="73" mass="7806">MYDSGLSLGIGEAPLLYFELALLCLAGWAALLGHANTPDTFSVLNTYILPGYCVFFRLQGVSGRYTGGSGKRT</sequence>
<dbReference type="WBParaSite" id="EgrG_000467800">
    <property type="protein sequence ID" value="EgrG_000467800"/>
    <property type="gene ID" value="EgrG_000467800"/>
</dbReference>
<keyword evidence="1" id="KW-0472">Membrane</keyword>
<reference evidence="2 3" key="1">
    <citation type="journal article" date="2013" name="Nature">
        <title>The genomes of four tapeworm species reveal adaptations to parasitism.</title>
        <authorList>
            <person name="Tsai I.J."/>
            <person name="Zarowiecki M."/>
            <person name="Holroyd N."/>
            <person name="Garciarrubio A."/>
            <person name="Sanchez-Flores A."/>
            <person name="Brooks K.L."/>
            <person name="Tracey A."/>
            <person name="Bobes R.J."/>
            <person name="Fragoso G."/>
            <person name="Sciutto E."/>
            <person name="Aslett M."/>
            <person name="Beasley H."/>
            <person name="Bennett H.M."/>
            <person name="Cai J."/>
            <person name="Camicia F."/>
            <person name="Clark R."/>
            <person name="Cucher M."/>
            <person name="De Silva N."/>
            <person name="Day T.A."/>
            <person name="Deplazes P."/>
            <person name="Estrada K."/>
            <person name="Fernandez C."/>
            <person name="Holland P.W."/>
            <person name="Hou J."/>
            <person name="Hu S."/>
            <person name="Huckvale T."/>
            <person name="Hung S.S."/>
            <person name="Kamenetzky L."/>
            <person name="Keane J.A."/>
            <person name="Kiss F."/>
            <person name="Koziol U."/>
            <person name="Lambert O."/>
            <person name="Liu K."/>
            <person name="Luo X."/>
            <person name="Luo Y."/>
            <person name="Macchiaroli N."/>
            <person name="Nichol S."/>
            <person name="Paps J."/>
            <person name="Parkinson J."/>
            <person name="Pouchkina-Stantcheva N."/>
            <person name="Riddiford N."/>
            <person name="Rosenzvit M."/>
            <person name="Salinas G."/>
            <person name="Wasmuth J.D."/>
            <person name="Zamanian M."/>
            <person name="Zheng Y."/>
            <person name="Cai X."/>
            <person name="Soberon X."/>
            <person name="Olson P.D."/>
            <person name="Laclette J.P."/>
            <person name="Brehm K."/>
            <person name="Berriman M."/>
            <person name="Garciarrubio A."/>
            <person name="Bobes R.J."/>
            <person name="Fragoso G."/>
            <person name="Sanchez-Flores A."/>
            <person name="Estrada K."/>
            <person name="Cevallos M.A."/>
            <person name="Morett E."/>
            <person name="Gonzalez V."/>
            <person name="Portillo T."/>
            <person name="Ochoa-Leyva A."/>
            <person name="Jose M.V."/>
            <person name="Sciutto E."/>
            <person name="Landa A."/>
            <person name="Jimenez L."/>
            <person name="Valdes V."/>
            <person name="Carrero J.C."/>
            <person name="Larralde C."/>
            <person name="Morales-Montor J."/>
            <person name="Limon-Lason J."/>
            <person name="Soberon X."/>
            <person name="Laclette J.P."/>
        </authorList>
    </citation>
    <scope>NUCLEOTIDE SEQUENCE [LARGE SCALE GENOMIC DNA]</scope>
</reference>
<evidence type="ECO:0000313" key="2">
    <source>
        <dbReference type="EMBL" id="CDS19377.1"/>
    </source>
</evidence>
<dbReference type="AlphaFoldDB" id="A0A068WP20"/>
<protein>
    <submittedName>
        <fullName evidence="4">Inner membrane protein</fullName>
    </submittedName>
</protein>
<name>A0A068WP20_ECHGR</name>
<gene>
    <name evidence="2" type="ORF">EgrG_000467800</name>
</gene>
<keyword evidence="1" id="KW-0812">Transmembrane</keyword>
<organism evidence="2">
    <name type="scientific">Echinococcus granulosus</name>
    <name type="common">Hydatid tapeworm</name>
    <dbReference type="NCBI Taxonomy" id="6210"/>
    <lineage>
        <taxon>Eukaryota</taxon>
        <taxon>Metazoa</taxon>
        <taxon>Spiralia</taxon>
        <taxon>Lophotrochozoa</taxon>
        <taxon>Platyhelminthes</taxon>
        <taxon>Cestoda</taxon>
        <taxon>Eucestoda</taxon>
        <taxon>Cyclophyllidea</taxon>
        <taxon>Taeniidae</taxon>
        <taxon>Echinococcus</taxon>
        <taxon>Echinococcus granulosus group</taxon>
    </lineage>
</organism>
<feature type="transmembrane region" description="Helical" evidence="1">
    <location>
        <begin position="15"/>
        <end position="33"/>
    </location>
</feature>
<accession>A0A068WP20</accession>